<dbReference type="GO" id="GO:0003723">
    <property type="term" value="F:RNA binding"/>
    <property type="evidence" value="ECO:0007669"/>
    <property type="project" value="InterPro"/>
</dbReference>
<dbReference type="AlphaFoldDB" id="A0AAN8UEX8"/>
<comment type="caution">
    <text evidence="3">The sequence shown here is derived from an EMBL/GenBank/DDBJ whole genome shotgun (WGS) entry which is preliminary data.</text>
</comment>
<dbReference type="InterPro" id="IPR046960">
    <property type="entry name" value="PPR_At4g14850-like_plant"/>
</dbReference>
<dbReference type="PROSITE" id="PS51375">
    <property type="entry name" value="PPR"/>
    <property type="match status" value="2"/>
</dbReference>
<organism evidence="3 4">
    <name type="scientific">Dillenia turbinata</name>
    <dbReference type="NCBI Taxonomy" id="194707"/>
    <lineage>
        <taxon>Eukaryota</taxon>
        <taxon>Viridiplantae</taxon>
        <taxon>Streptophyta</taxon>
        <taxon>Embryophyta</taxon>
        <taxon>Tracheophyta</taxon>
        <taxon>Spermatophyta</taxon>
        <taxon>Magnoliopsida</taxon>
        <taxon>eudicotyledons</taxon>
        <taxon>Gunneridae</taxon>
        <taxon>Pentapetalae</taxon>
        <taxon>Dilleniales</taxon>
        <taxon>Dilleniaceae</taxon>
        <taxon>Dillenia</taxon>
    </lineage>
</organism>
<dbReference type="Pfam" id="PF01535">
    <property type="entry name" value="PPR"/>
    <property type="match status" value="1"/>
</dbReference>
<reference evidence="3 4" key="1">
    <citation type="submission" date="2023-12" db="EMBL/GenBank/DDBJ databases">
        <title>A high-quality genome assembly for Dillenia turbinata (Dilleniales).</title>
        <authorList>
            <person name="Chanderbali A."/>
        </authorList>
    </citation>
    <scope>NUCLEOTIDE SEQUENCE [LARGE SCALE GENOMIC DNA]</scope>
    <source>
        <strain evidence="3">LSX21</strain>
        <tissue evidence="3">Leaf</tissue>
    </source>
</reference>
<dbReference type="InterPro" id="IPR011990">
    <property type="entry name" value="TPR-like_helical_dom_sf"/>
</dbReference>
<dbReference type="Pfam" id="PF13041">
    <property type="entry name" value="PPR_2"/>
    <property type="match status" value="1"/>
</dbReference>
<dbReference type="PANTHER" id="PTHR47926:SF540">
    <property type="entry name" value="PENTATRICOPEPTIDE REPEAT-CONTAINING PROTEIN"/>
    <property type="match status" value="1"/>
</dbReference>
<feature type="repeat" description="PPR" evidence="2">
    <location>
        <begin position="22"/>
        <end position="56"/>
    </location>
</feature>
<protein>
    <submittedName>
        <fullName evidence="3">Pentatricopeptide repeat</fullName>
    </submittedName>
</protein>
<dbReference type="PANTHER" id="PTHR47926">
    <property type="entry name" value="PENTATRICOPEPTIDE REPEAT-CONTAINING PROTEIN"/>
    <property type="match status" value="1"/>
</dbReference>
<dbReference type="Gene3D" id="1.25.40.10">
    <property type="entry name" value="Tetratricopeptide repeat domain"/>
    <property type="match status" value="2"/>
</dbReference>
<name>A0AAN8UEX8_9MAGN</name>
<keyword evidence="1" id="KW-0677">Repeat</keyword>
<evidence type="ECO:0000313" key="4">
    <source>
        <dbReference type="Proteomes" id="UP001370490"/>
    </source>
</evidence>
<feature type="repeat" description="PPR" evidence="2">
    <location>
        <begin position="89"/>
        <end position="123"/>
    </location>
</feature>
<dbReference type="NCBIfam" id="TIGR00756">
    <property type="entry name" value="PPR"/>
    <property type="match status" value="2"/>
</dbReference>
<evidence type="ECO:0000256" key="1">
    <source>
        <dbReference type="ARBA" id="ARBA00022737"/>
    </source>
</evidence>
<gene>
    <name evidence="3" type="ORF">RJ641_021506</name>
</gene>
<accession>A0AAN8UEX8</accession>
<keyword evidence="4" id="KW-1185">Reference proteome</keyword>
<evidence type="ECO:0000256" key="2">
    <source>
        <dbReference type="PROSITE-ProRule" id="PRU00708"/>
    </source>
</evidence>
<dbReference type="EMBL" id="JBAMMX010000026">
    <property type="protein sequence ID" value="KAK6914185.1"/>
    <property type="molecule type" value="Genomic_DNA"/>
</dbReference>
<dbReference type="InterPro" id="IPR002885">
    <property type="entry name" value="PPR_rpt"/>
</dbReference>
<proteinExistence type="predicted"/>
<dbReference type="GO" id="GO:0009451">
    <property type="term" value="P:RNA modification"/>
    <property type="evidence" value="ECO:0007669"/>
    <property type="project" value="InterPro"/>
</dbReference>
<sequence length="188" mass="20520">MYSRSDKIVLVRRVFDRMGIRNLYAWTAMINGYVQNGDSSEAFVHFQDMQFKGGITPNRLSVISVLPGCSSFAGLMGGKQIHGYVIRNQLNSDSSMMSGYGLHGKGHDAVVLYDKMLQLGIKPGMVTVVGVLSACNRSGLVMKGLEIYHSAINDYGIEPSTEICACVVDLLGQSGLLHRALDLLKQCL</sequence>
<evidence type="ECO:0000313" key="3">
    <source>
        <dbReference type="EMBL" id="KAK6914185.1"/>
    </source>
</evidence>
<dbReference type="Proteomes" id="UP001370490">
    <property type="component" value="Unassembled WGS sequence"/>
</dbReference>